<evidence type="ECO:0000313" key="6">
    <source>
        <dbReference type="Proteomes" id="UP000244162"/>
    </source>
</evidence>
<dbReference type="InterPro" id="IPR028978">
    <property type="entry name" value="Chorismate_lyase_/UTRA_dom_sf"/>
</dbReference>
<dbReference type="EMBL" id="NWBU01000016">
    <property type="protein sequence ID" value="PTQ08229.1"/>
    <property type="molecule type" value="Genomic_DNA"/>
</dbReference>
<dbReference type="PANTHER" id="PTHR44846:SF1">
    <property type="entry name" value="MANNOSYL-D-GLYCERATE TRANSPORT_METABOLISM SYSTEM REPRESSOR MNGR-RELATED"/>
    <property type="match status" value="1"/>
</dbReference>
<keyword evidence="3" id="KW-0804">Transcription</keyword>
<dbReference type="AlphaFoldDB" id="A0A2T5FUM2"/>
<evidence type="ECO:0000256" key="1">
    <source>
        <dbReference type="ARBA" id="ARBA00023015"/>
    </source>
</evidence>
<dbReference type="GO" id="GO:0003700">
    <property type="term" value="F:DNA-binding transcription factor activity"/>
    <property type="evidence" value="ECO:0007669"/>
    <property type="project" value="InterPro"/>
</dbReference>
<protein>
    <submittedName>
        <fullName evidence="5">GntR family transcriptional regulator</fullName>
    </submittedName>
</protein>
<name>A0A2T5FUM2_9SPHN</name>
<dbReference type="InterPro" id="IPR050679">
    <property type="entry name" value="Bact_HTH_transcr_reg"/>
</dbReference>
<dbReference type="SMART" id="SM00345">
    <property type="entry name" value="HTH_GNTR"/>
    <property type="match status" value="1"/>
</dbReference>
<feature type="domain" description="HTH gntR-type" evidence="4">
    <location>
        <begin position="13"/>
        <end position="81"/>
    </location>
</feature>
<dbReference type="InterPro" id="IPR036388">
    <property type="entry name" value="WH-like_DNA-bd_sf"/>
</dbReference>
<dbReference type="InterPro" id="IPR011663">
    <property type="entry name" value="UTRA"/>
</dbReference>
<keyword evidence="2" id="KW-0238">DNA-binding</keyword>
<evidence type="ECO:0000259" key="4">
    <source>
        <dbReference type="PROSITE" id="PS50949"/>
    </source>
</evidence>
<dbReference type="InterPro" id="IPR036390">
    <property type="entry name" value="WH_DNA-bd_sf"/>
</dbReference>
<dbReference type="Pfam" id="PF07702">
    <property type="entry name" value="UTRA"/>
    <property type="match status" value="1"/>
</dbReference>
<accession>A0A2T5FUM2</accession>
<dbReference type="Pfam" id="PF00392">
    <property type="entry name" value="GntR"/>
    <property type="match status" value="1"/>
</dbReference>
<dbReference type="OrthoDB" id="7173258at2"/>
<dbReference type="Gene3D" id="3.40.1410.10">
    <property type="entry name" value="Chorismate lyase-like"/>
    <property type="match status" value="1"/>
</dbReference>
<dbReference type="InterPro" id="IPR000524">
    <property type="entry name" value="Tscrpt_reg_HTH_GntR"/>
</dbReference>
<gene>
    <name evidence="5" type="ORF">CLG96_16155</name>
</gene>
<dbReference type="Gene3D" id="1.10.10.10">
    <property type="entry name" value="Winged helix-like DNA-binding domain superfamily/Winged helix DNA-binding domain"/>
    <property type="match status" value="1"/>
</dbReference>
<proteinExistence type="predicted"/>
<sequence length="246" mass="26760">MRDKLAVNKAGNTPLYLQLANNLRDHINNGDFDPGSALPSERDLSEMMGMSRVTVRKGIDKLIEEGLLFRKQGSGTFVTRRIEAPGSSLNSFSDDARSRGENPGVIWMIKTYASPTDEEAAALKIASTAKVARLGRIRLSGGEPLAIEHAVVPAQFLPALNDLGDSLYEALSALGFRPVSGTQRIRAALATPTEAGMLCISENSEILRIERLTKLADGTPVEFTRSAYRGDRYDFVTDLHGPSDVR</sequence>
<dbReference type="RefSeq" id="WP_107969466.1">
    <property type="nucleotide sequence ID" value="NZ_NWBU01000016.1"/>
</dbReference>
<dbReference type="SUPFAM" id="SSF64288">
    <property type="entry name" value="Chorismate lyase-like"/>
    <property type="match status" value="1"/>
</dbReference>
<evidence type="ECO:0000256" key="2">
    <source>
        <dbReference type="ARBA" id="ARBA00023125"/>
    </source>
</evidence>
<reference evidence="5 6" key="1">
    <citation type="submission" date="2017-09" db="EMBL/GenBank/DDBJ databases">
        <title>Sphingomonas panjinensis sp.nov., isolated from oil-contaminated soil.</title>
        <authorList>
            <person name="Wang L."/>
            <person name="Chen L."/>
        </authorList>
    </citation>
    <scope>NUCLEOTIDE SEQUENCE [LARGE SCALE GENOMIC DNA]</scope>
    <source>
        <strain evidence="5 6">FW-11</strain>
    </source>
</reference>
<dbReference type="FunFam" id="1.10.10.10:FF:000079">
    <property type="entry name" value="GntR family transcriptional regulator"/>
    <property type="match status" value="1"/>
</dbReference>
<keyword evidence="1" id="KW-0805">Transcription regulation</keyword>
<dbReference type="Proteomes" id="UP000244162">
    <property type="component" value="Unassembled WGS sequence"/>
</dbReference>
<evidence type="ECO:0000313" key="5">
    <source>
        <dbReference type="EMBL" id="PTQ08229.1"/>
    </source>
</evidence>
<evidence type="ECO:0000256" key="3">
    <source>
        <dbReference type="ARBA" id="ARBA00023163"/>
    </source>
</evidence>
<dbReference type="SUPFAM" id="SSF46785">
    <property type="entry name" value="Winged helix' DNA-binding domain"/>
    <property type="match status" value="1"/>
</dbReference>
<organism evidence="5 6">
    <name type="scientific">Sphingomonas oleivorans</name>
    <dbReference type="NCBI Taxonomy" id="1735121"/>
    <lineage>
        <taxon>Bacteria</taxon>
        <taxon>Pseudomonadati</taxon>
        <taxon>Pseudomonadota</taxon>
        <taxon>Alphaproteobacteria</taxon>
        <taxon>Sphingomonadales</taxon>
        <taxon>Sphingomonadaceae</taxon>
        <taxon>Sphingomonas</taxon>
    </lineage>
</organism>
<dbReference type="CDD" id="cd07377">
    <property type="entry name" value="WHTH_GntR"/>
    <property type="match status" value="1"/>
</dbReference>
<dbReference type="PANTHER" id="PTHR44846">
    <property type="entry name" value="MANNOSYL-D-GLYCERATE TRANSPORT/METABOLISM SYSTEM REPRESSOR MNGR-RELATED"/>
    <property type="match status" value="1"/>
</dbReference>
<dbReference type="PRINTS" id="PR00035">
    <property type="entry name" value="HTHGNTR"/>
</dbReference>
<dbReference type="SMART" id="SM00866">
    <property type="entry name" value="UTRA"/>
    <property type="match status" value="1"/>
</dbReference>
<dbReference type="GO" id="GO:0045892">
    <property type="term" value="P:negative regulation of DNA-templated transcription"/>
    <property type="evidence" value="ECO:0007669"/>
    <property type="project" value="TreeGrafter"/>
</dbReference>
<dbReference type="GO" id="GO:0003677">
    <property type="term" value="F:DNA binding"/>
    <property type="evidence" value="ECO:0007669"/>
    <property type="project" value="UniProtKB-KW"/>
</dbReference>
<dbReference type="PROSITE" id="PS50949">
    <property type="entry name" value="HTH_GNTR"/>
    <property type="match status" value="1"/>
</dbReference>
<comment type="caution">
    <text evidence="5">The sequence shown here is derived from an EMBL/GenBank/DDBJ whole genome shotgun (WGS) entry which is preliminary data.</text>
</comment>
<keyword evidence="6" id="KW-1185">Reference proteome</keyword>